<organism evidence="4 5">
    <name type="scientific">Amanita muscaria (strain Koide BX008)</name>
    <dbReference type="NCBI Taxonomy" id="946122"/>
    <lineage>
        <taxon>Eukaryota</taxon>
        <taxon>Fungi</taxon>
        <taxon>Dikarya</taxon>
        <taxon>Basidiomycota</taxon>
        <taxon>Agaricomycotina</taxon>
        <taxon>Agaricomycetes</taxon>
        <taxon>Agaricomycetidae</taxon>
        <taxon>Agaricales</taxon>
        <taxon>Pluteineae</taxon>
        <taxon>Amanitaceae</taxon>
        <taxon>Amanita</taxon>
    </lineage>
</organism>
<dbReference type="EMBL" id="KN818331">
    <property type="protein sequence ID" value="KIL58691.1"/>
    <property type="molecule type" value="Genomic_DNA"/>
</dbReference>
<gene>
    <name evidence="4" type="ORF">M378DRAFT_86082</name>
</gene>
<reference evidence="4 5" key="1">
    <citation type="submission" date="2014-04" db="EMBL/GenBank/DDBJ databases">
        <title>Evolutionary Origins and Diversification of the Mycorrhizal Mutualists.</title>
        <authorList>
            <consortium name="DOE Joint Genome Institute"/>
            <consortium name="Mycorrhizal Genomics Consortium"/>
            <person name="Kohler A."/>
            <person name="Kuo A."/>
            <person name="Nagy L.G."/>
            <person name="Floudas D."/>
            <person name="Copeland A."/>
            <person name="Barry K.W."/>
            <person name="Cichocki N."/>
            <person name="Veneault-Fourrey C."/>
            <person name="LaButti K."/>
            <person name="Lindquist E.A."/>
            <person name="Lipzen A."/>
            <person name="Lundell T."/>
            <person name="Morin E."/>
            <person name="Murat C."/>
            <person name="Riley R."/>
            <person name="Ohm R."/>
            <person name="Sun H."/>
            <person name="Tunlid A."/>
            <person name="Henrissat B."/>
            <person name="Grigoriev I.V."/>
            <person name="Hibbett D.S."/>
            <person name="Martin F."/>
        </authorList>
    </citation>
    <scope>NUCLEOTIDE SEQUENCE [LARGE SCALE GENOMIC DNA]</scope>
    <source>
        <strain evidence="4 5">Koide BX008</strain>
    </source>
</reference>
<keyword evidence="2" id="KW-1133">Transmembrane helix</keyword>
<accession>A0A0C2WPP4</accession>
<feature type="domain" description="CCAAT-binding factor" evidence="3">
    <location>
        <begin position="1"/>
        <end position="138"/>
    </location>
</feature>
<name>A0A0C2WPP4_AMAMK</name>
<proteinExistence type="inferred from homology"/>
<evidence type="ECO:0000313" key="4">
    <source>
        <dbReference type="EMBL" id="KIL58691.1"/>
    </source>
</evidence>
<evidence type="ECO:0000256" key="1">
    <source>
        <dbReference type="ARBA" id="ARBA00007797"/>
    </source>
</evidence>
<dbReference type="PANTHER" id="PTHR12455">
    <property type="entry name" value="NUCLEOLAR COMPLEX PROTEIN 4"/>
    <property type="match status" value="1"/>
</dbReference>
<dbReference type="HOGENOM" id="CLU_1528703_0_0_1"/>
<dbReference type="STRING" id="946122.A0A0C2WPP4"/>
<keyword evidence="2" id="KW-0472">Membrane</keyword>
<protein>
    <recommendedName>
        <fullName evidence="3">CCAAT-binding factor domain-containing protein</fullName>
    </recommendedName>
</protein>
<evidence type="ECO:0000313" key="5">
    <source>
        <dbReference type="Proteomes" id="UP000054549"/>
    </source>
</evidence>
<dbReference type="GO" id="GO:0042254">
    <property type="term" value="P:ribosome biogenesis"/>
    <property type="evidence" value="ECO:0007669"/>
    <property type="project" value="InterPro"/>
</dbReference>
<comment type="similarity">
    <text evidence="1">Belongs to the CBF/MAK21 family.</text>
</comment>
<keyword evidence="5" id="KW-1185">Reference proteome</keyword>
<evidence type="ECO:0000256" key="2">
    <source>
        <dbReference type="SAM" id="Phobius"/>
    </source>
</evidence>
<dbReference type="Proteomes" id="UP000054549">
    <property type="component" value="Unassembled WGS sequence"/>
</dbReference>
<feature type="transmembrane region" description="Helical" evidence="2">
    <location>
        <begin position="23"/>
        <end position="43"/>
    </location>
</feature>
<dbReference type="PANTHER" id="PTHR12455:SF0">
    <property type="entry name" value="NUCLEOLAR COMPLEX PROTEIN 4 HOMOLOG"/>
    <property type="match status" value="1"/>
</dbReference>
<feature type="transmembrane region" description="Helical" evidence="2">
    <location>
        <begin position="55"/>
        <end position="79"/>
    </location>
</feature>
<dbReference type="GO" id="GO:0032040">
    <property type="term" value="C:small-subunit processome"/>
    <property type="evidence" value="ECO:0007669"/>
    <property type="project" value="TreeGrafter"/>
</dbReference>
<dbReference type="AlphaFoldDB" id="A0A0C2WPP4"/>
<dbReference type="InParanoid" id="A0A0C2WPP4"/>
<dbReference type="GO" id="GO:0030692">
    <property type="term" value="C:Noc4p-Nop14p complex"/>
    <property type="evidence" value="ECO:0007669"/>
    <property type="project" value="TreeGrafter"/>
</dbReference>
<sequence>YPSFYTRLYAFLDREVLHLKRRARLFCMMELFLGSLVGTYLHFKRLSRLSLSTPPVAIVIIILFTYHILKRYLTLMVMIHRVKGRMMRLPVQEPKFAQRNHCLTSHPDPFLSQGPNPLLTHALSSSLWELYNQRSHYHSCEAFTKPGYICHGKSPRSYISLRDGMNVICELCLRCV</sequence>
<dbReference type="Pfam" id="PF03914">
    <property type="entry name" value="CBF"/>
    <property type="match status" value="1"/>
</dbReference>
<dbReference type="InterPro" id="IPR005612">
    <property type="entry name" value="CCAAT-binding_factor"/>
</dbReference>
<evidence type="ECO:0000259" key="3">
    <source>
        <dbReference type="Pfam" id="PF03914"/>
    </source>
</evidence>
<keyword evidence="2" id="KW-0812">Transmembrane</keyword>
<feature type="non-terminal residue" evidence="4">
    <location>
        <position position="1"/>
    </location>
</feature>
<dbReference type="OrthoDB" id="10263185at2759"/>
<dbReference type="InterPro" id="IPR027193">
    <property type="entry name" value="Noc4"/>
</dbReference>